<sequence length="130" mass="14890">MIIRFLFVLALCSVFAGCEDRPHVPWSLKGKNVPEFKVISREKLPDEVQITYSLSVVVSATVSKDELILVSQRIIEKLPRHNLVVIFYYADAKDVDRPFTIGKAWWGVNDFNQFPAPGDYAHNVLEVERK</sequence>
<accession>A0A556QN56</accession>
<dbReference type="PROSITE" id="PS51257">
    <property type="entry name" value="PROKAR_LIPOPROTEIN"/>
    <property type="match status" value="1"/>
</dbReference>
<comment type="caution">
    <text evidence="2">The sequence shown here is derived from an EMBL/GenBank/DDBJ whole genome shotgun (WGS) entry which is preliminary data.</text>
</comment>
<protein>
    <submittedName>
        <fullName evidence="2">Uncharacterized protein</fullName>
    </submittedName>
</protein>
<dbReference type="Proteomes" id="UP000315648">
    <property type="component" value="Unassembled WGS sequence"/>
</dbReference>
<evidence type="ECO:0000256" key="1">
    <source>
        <dbReference type="SAM" id="SignalP"/>
    </source>
</evidence>
<dbReference type="AlphaFoldDB" id="A0A556QN56"/>
<organism evidence="2 3">
    <name type="scientific">Rariglobus hedericola</name>
    <dbReference type="NCBI Taxonomy" id="2597822"/>
    <lineage>
        <taxon>Bacteria</taxon>
        <taxon>Pseudomonadati</taxon>
        <taxon>Verrucomicrobiota</taxon>
        <taxon>Opitutia</taxon>
        <taxon>Opitutales</taxon>
        <taxon>Opitutaceae</taxon>
        <taxon>Rariglobus</taxon>
    </lineage>
</organism>
<feature type="chain" id="PRO_5022091178" evidence="1">
    <location>
        <begin position="17"/>
        <end position="130"/>
    </location>
</feature>
<dbReference type="RefSeq" id="WP_144228405.1">
    <property type="nucleotide sequence ID" value="NZ_CBCRVV010000001.1"/>
</dbReference>
<feature type="signal peptide" evidence="1">
    <location>
        <begin position="1"/>
        <end position="16"/>
    </location>
</feature>
<dbReference type="EMBL" id="VMBG01000001">
    <property type="protein sequence ID" value="TSJ78064.1"/>
    <property type="molecule type" value="Genomic_DNA"/>
</dbReference>
<evidence type="ECO:0000313" key="3">
    <source>
        <dbReference type="Proteomes" id="UP000315648"/>
    </source>
</evidence>
<gene>
    <name evidence="2" type="ORF">FPL22_01765</name>
</gene>
<evidence type="ECO:0000313" key="2">
    <source>
        <dbReference type="EMBL" id="TSJ78064.1"/>
    </source>
</evidence>
<reference evidence="2 3" key="1">
    <citation type="submission" date="2019-07" db="EMBL/GenBank/DDBJ databases">
        <title>Description of 53C-WASEF.</title>
        <authorList>
            <person name="Pitt A."/>
            <person name="Hahn M.W."/>
        </authorList>
    </citation>
    <scope>NUCLEOTIDE SEQUENCE [LARGE SCALE GENOMIC DNA]</scope>
    <source>
        <strain evidence="2 3">53C-WASEF</strain>
    </source>
</reference>
<name>A0A556QN56_9BACT</name>
<keyword evidence="3" id="KW-1185">Reference proteome</keyword>
<proteinExistence type="predicted"/>
<keyword evidence="1" id="KW-0732">Signal</keyword>